<feature type="domain" description="FAD-binding" evidence="1">
    <location>
        <begin position="6"/>
        <end position="95"/>
    </location>
</feature>
<dbReference type="EMBL" id="UINC01113068">
    <property type="protein sequence ID" value="SVC82440.1"/>
    <property type="molecule type" value="Genomic_DNA"/>
</dbReference>
<sequence length="138" mass="15869">MKELRCDILIVGAGLTGLMTAYALSDLKINIIVVDKFNFTSKKINNFDLRTTAITEGSKEFFEQINIWSKIKKFSEPIKDIEVIDRGRKRALDFTNQKKDKNLGYIVRNIIIKAIILKLIKNNKNIKLLNNVNLKKIS</sequence>
<feature type="non-terminal residue" evidence="2">
    <location>
        <position position="138"/>
    </location>
</feature>
<dbReference type="PANTHER" id="PTHR43876:SF7">
    <property type="entry name" value="UBIQUINONE BIOSYNTHESIS MONOOXYGENASE COQ6, MITOCHONDRIAL"/>
    <property type="match status" value="1"/>
</dbReference>
<dbReference type="GO" id="GO:0005739">
    <property type="term" value="C:mitochondrion"/>
    <property type="evidence" value="ECO:0007669"/>
    <property type="project" value="TreeGrafter"/>
</dbReference>
<gene>
    <name evidence="2" type="ORF">METZ01_LOCUS335294</name>
</gene>
<dbReference type="AlphaFoldDB" id="A0A382QBU2"/>
<dbReference type="Pfam" id="PF01494">
    <property type="entry name" value="FAD_binding_3"/>
    <property type="match status" value="1"/>
</dbReference>
<dbReference type="GO" id="GO:0071949">
    <property type="term" value="F:FAD binding"/>
    <property type="evidence" value="ECO:0007669"/>
    <property type="project" value="InterPro"/>
</dbReference>
<evidence type="ECO:0000259" key="1">
    <source>
        <dbReference type="Pfam" id="PF01494"/>
    </source>
</evidence>
<dbReference type="SUPFAM" id="SSF51905">
    <property type="entry name" value="FAD/NAD(P)-binding domain"/>
    <property type="match status" value="1"/>
</dbReference>
<dbReference type="InterPro" id="IPR051205">
    <property type="entry name" value="UbiH/COQ6_monooxygenase"/>
</dbReference>
<dbReference type="InterPro" id="IPR002938">
    <property type="entry name" value="FAD-bd"/>
</dbReference>
<dbReference type="InterPro" id="IPR036188">
    <property type="entry name" value="FAD/NAD-bd_sf"/>
</dbReference>
<dbReference type="Gene3D" id="3.50.50.60">
    <property type="entry name" value="FAD/NAD(P)-binding domain"/>
    <property type="match status" value="1"/>
</dbReference>
<evidence type="ECO:0000313" key="2">
    <source>
        <dbReference type="EMBL" id="SVC82440.1"/>
    </source>
</evidence>
<accession>A0A382QBU2</accession>
<protein>
    <recommendedName>
        <fullName evidence="1">FAD-binding domain-containing protein</fullName>
    </recommendedName>
</protein>
<reference evidence="2" key="1">
    <citation type="submission" date="2018-05" db="EMBL/GenBank/DDBJ databases">
        <authorList>
            <person name="Lanie J.A."/>
            <person name="Ng W.-L."/>
            <person name="Kazmierczak K.M."/>
            <person name="Andrzejewski T.M."/>
            <person name="Davidsen T.M."/>
            <person name="Wayne K.J."/>
            <person name="Tettelin H."/>
            <person name="Glass J.I."/>
            <person name="Rusch D."/>
            <person name="Podicherti R."/>
            <person name="Tsui H.-C.T."/>
            <person name="Winkler M.E."/>
        </authorList>
    </citation>
    <scope>NUCLEOTIDE SEQUENCE</scope>
</reference>
<dbReference type="PANTHER" id="PTHR43876">
    <property type="entry name" value="UBIQUINONE BIOSYNTHESIS MONOOXYGENASE COQ6, MITOCHONDRIAL"/>
    <property type="match status" value="1"/>
</dbReference>
<proteinExistence type="predicted"/>
<organism evidence="2">
    <name type="scientific">marine metagenome</name>
    <dbReference type="NCBI Taxonomy" id="408172"/>
    <lineage>
        <taxon>unclassified sequences</taxon>
        <taxon>metagenomes</taxon>
        <taxon>ecological metagenomes</taxon>
    </lineage>
</organism>
<name>A0A382QBU2_9ZZZZ</name>